<evidence type="ECO:0000256" key="1">
    <source>
        <dbReference type="SAM" id="MobiDB-lite"/>
    </source>
</evidence>
<evidence type="ECO:0000313" key="3">
    <source>
        <dbReference type="Proteomes" id="UP001187192"/>
    </source>
</evidence>
<keyword evidence="3" id="KW-1185">Reference proteome</keyword>
<organism evidence="2 3">
    <name type="scientific">Ficus carica</name>
    <name type="common">Common fig</name>
    <dbReference type="NCBI Taxonomy" id="3494"/>
    <lineage>
        <taxon>Eukaryota</taxon>
        <taxon>Viridiplantae</taxon>
        <taxon>Streptophyta</taxon>
        <taxon>Embryophyta</taxon>
        <taxon>Tracheophyta</taxon>
        <taxon>Spermatophyta</taxon>
        <taxon>Magnoliopsida</taxon>
        <taxon>eudicotyledons</taxon>
        <taxon>Gunneridae</taxon>
        <taxon>Pentapetalae</taxon>
        <taxon>rosids</taxon>
        <taxon>fabids</taxon>
        <taxon>Rosales</taxon>
        <taxon>Moraceae</taxon>
        <taxon>Ficeae</taxon>
        <taxon>Ficus</taxon>
    </lineage>
</organism>
<reference evidence="2" key="1">
    <citation type="submission" date="2023-07" db="EMBL/GenBank/DDBJ databases">
        <title>draft genome sequence of fig (Ficus carica).</title>
        <authorList>
            <person name="Takahashi T."/>
            <person name="Nishimura K."/>
        </authorList>
    </citation>
    <scope>NUCLEOTIDE SEQUENCE</scope>
</reference>
<evidence type="ECO:0000313" key="2">
    <source>
        <dbReference type="EMBL" id="GMN31296.1"/>
    </source>
</evidence>
<dbReference type="Proteomes" id="UP001187192">
    <property type="component" value="Unassembled WGS sequence"/>
</dbReference>
<dbReference type="EMBL" id="BTGU01000003">
    <property type="protein sequence ID" value="GMN31296.1"/>
    <property type="molecule type" value="Genomic_DNA"/>
</dbReference>
<protein>
    <submittedName>
        <fullName evidence="2">Uncharacterized protein</fullName>
    </submittedName>
</protein>
<gene>
    <name evidence="2" type="ORF">TIFTF001_003201</name>
</gene>
<proteinExistence type="predicted"/>
<accession>A0AA87ZYB7</accession>
<feature type="region of interest" description="Disordered" evidence="1">
    <location>
        <begin position="1"/>
        <end position="60"/>
    </location>
</feature>
<name>A0AA87ZYB7_FICCA</name>
<comment type="caution">
    <text evidence="2">The sequence shown here is derived from an EMBL/GenBank/DDBJ whole genome shotgun (WGS) entry which is preliminary data.</text>
</comment>
<sequence length="60" mass="6115">MCATHHSSHWIAPSAAQDHEFKSNAQPAACLPACQQPSADAGSSASRSTVPHGPASFSPS</sequence>
<dbReference type="AlphaFoldDB" id="A0AA87ZYB7"/>
<feature type="compositionally biased region" description="Low complexity" evidence="1">
    <location>
        <begin position="25"/>
        <end position="39"/>
    </location>
</feature>